<comment type="catalytic activity">
    <reaction evidence="13">
        <text>N(6)-carboxybiotinyl-L-lysyl-[protein] + acetyl-CoA = N(6)-biotinyl-L-lysyl-[protein] + malonyl-CoA</text>
        <dbReference type="Rhea" id="RHEA:54728"/>
        <dbReference type="Rhea" id="RHEA-COMP:10505"/>
        <dbReference type="Rhea" id="RHEA-COMP:10506"/>
        <dbReference type="ChEBI" id="CHEBI:57288"/>
        <dbReference type="ChEBI" id="CHEBI:57384"/>
        <dbReference type="ChEBI" id="CHEBI:83144"/>
        <dbReference type="ChEBI" id="CHEBI:83145"/>
        <dbReference type="EC" id="2.1.3.15"/>
    </reaction>
</comment>
<dbReference type="InterPro" id="IPR011762">
    <property type="entry name" value="COA_CT_N"/>
</dbReference>
<dbReference type="PANTHER" id="PTHR42995:SF5">
    <property type="entry name" value="ACETYL-COENZYME A CARBOXYLASE CARBOXYL TRANSFERASE SUBUNIT BETA, CHLOROPLASTIC"/>
    <property type="match status" value="1"/>
</dbReference>
<dbReference type="GO" id="GO:0003989">
    <property type="term" value="F:acetyl-CoA carboxylase activity"/>
    <property type="evidence" value="ECO:0007669"/>
    <property type="project" value="InterPro"/>
</dbReference>
<keyword evidence="8 13" id="KW-0862">Zinc</keyword>
<keyword evidence="6 13" id="KW-0863">Zinc-finger</keyword>
<accession>A0A399FZ26</accession>
<feature type="binding site" evidence="13">
    <location>
        <position position="37"/>
    </location>
    <ligand>
        <name>Zn(2+)</name>
        <dbReference type="ChEBI" id="CHEBI:29105"/>
    </ligand>
</feature>
<dbReference type="EMBL" id="NDHY01000002">
    <property type="protein sequence ID" value="RII00689.1"/>
    <property type="molecule type" value="Genomic_DNA"/>
</dbReference>
<evidence type="ECO:0000256" key="13">
    <source>
        <dbReference type="HAMAP-Rule" id="MF_01395"/>
    </source>
</evidence>
<keyword evidence="7 13" id="KW-0276">Fatty acid metabolism</keyword>
<dbReference type="Gene3D" id="3.90.226.10">
    <property type="entry name" value="2-enoyl-CoA Hydratase, Chain A, domain 1"/>
    <property type="match status" value="1"/>
</dbReference>
<feature type="domain" description="CoA carboxyltransferase N-terminal" evidence="14">
    <location>
        <begin position="14"/>
        <end position="269"/>
    </location>
</feature>
<dbReference type="NCBIfam" id="TIGR00515">
    <property type="entry name" value="accD"/>
    <property type="match status" value="1"/>
</dbReference>
<sequence length="269" mass="29924">MIWPRKQVERTNGLGMRCNDCGEFILGKKLEKMLKVCPKCNYHFRLGARERISLLLKDGTFEECDSQMTSHDPLNFQGLELYRDKIVEEQKKTGLTEAVITGEGYLDNHPIVIAVTDSRFMMGSMGSVVGEKITRAAERAIEKRLPLLTISGSGGGARMQEGMLSLMQMAKTSSVIAKLNKEKLLFISILTDPTMGGVAASFASLGDIIIAEPRALIGFAGPRVIKETIHRELPQGFQRAEFLFKRGLIDMIVSRGELKKVLSELLDKF</sequence>
<dbReference type="GO" id="GO:0009317">
    <property type="term" value="C:acetyl-CoA carboxylase complex"/>
    <property type="evidence" value="ECO:0007669"/>
    <property type="project" value="InterPro"/>
</dbReference>
<comment type="caution">
    <text evidence="15">The sequence shown here is derived from an EMBL/GenBank/DDBJ whole genome shotgun (WGS) entry which is preliminary data.</text>
</comment>
<dbReference type="GO" id="GO:0005524">
    <property type="term" value="F:ATP binding"/>
    <property type="evidence" value="ECO:0007669"/>
    <property type="project" value="UniProtKB-KW"/>
</dbReference>
<dbReference type="PROSITE" id="PS50980">
    <property type="entry name" value="COA_CT_NTER"/>
    <property type="match status" value="1"/>
</dbReference>
<evidence type="ECO:0000256" key="10">
    <source>
        <dbReference type="ARBA" id="ARBA00023098"/>
    </source>
</evidence>
<organism evidence="15 16">
    <name type="scientific">candidate division NPL-UPA2 bacterium Unc8</name>
    <dbReference type="NCBI Taxonomy" id="1980939"/>
    <lineage>
        <taxon>Bacteria</taxon>
    </lineage>
</organism>
<dbReference type="AlphaFoldDB" id="A0A399FZ26"/>
<dbReference type="SUPFAM" id="SSF52096">
    <property type="entry name" value="ClpP/crotonase"/>
    <property type="match status" value="1"/>
</dbReference>
<gene>
    <name evidence="13" type="primary">accD</name>
    <name evidence="15" type="ORF">B9J77_01320</name>
</gene>
<keyword evidence="9 13" id="KW-0067">ATP-binding</keyword>
<feature type="binding site" evidence="13">
    <location>
        <position position="18"/>
    </location>
    <ligand>
        <name>Zn(2+)</name>
        <dbReference type="ChEBI" id="CHEBI:29105"/>
    </ligand>
</feature>
<keyword evidence="10 13" id="KW-0443">Lipid metabolism</keyword>
<name>A0A399FZ26_UNCN2</name>
<comment type="cofactor">
    <cofactor evidence="13">
        <name>Zn(2+)</name>
        <dbReference type="ChEBI" id="CHEBI:29105"/>
    </cofactor>
    <text evidence="13">Binds 1 zinc ion per subunit.</text>
</comment>
<comment type="pathway">
    <text evidence="13">Lipid metabolism; malonyl-CoA biosynthesis; malonyl-CoA from acetyl-CoA: step 1/1.</text>
</comment>
<evidence type="ECO:0000256" key="5">
    <source>
        <dbReference type="ARBA" id="ARBA00022741"/>
    </source>
</evidence>
<keyword evidence="2 13" id="KW-0444">Lipid biosynthesis</keyword>
<dbReference type="InterPro" id="IPR041010">
    <property type="entry name" value="Znf-ACC"/>
</dbReference>
<dbReference type="PRINTS" id="PR01070">
    <property type="entry name" value="ACCCTRFRASEB"/>
</dbReference>
<dbReference type="UniPathway" id="UPA00655">
    <property type="reaction ID" value="UER00711"/>
</dbReference>
<evidence type="ECO:0000256" key="3">
    <source>
        <dbReference type="ARBA" id="ARBA00022679"/>
    </source>
</evidence>
<evidence type="ECO:0000313" key="15">
    <source>
        <dbReference type="EMBL" id="RII00689.1"/>
    </source>
</evidence>
<dbReference type="PANTHER" id="PTHR42995">
    <property type="entry name" value="ACETYL-COENZYME A CARBOXYLASE CARBOXYL TRANSFERASE SUBUNIT BETA, CHLOROPLASTIC"/>
    <property type="match status" value="1"/>
</dbReference>
<evidence type="ECO:0000256" key="1">
    <source>
        <dbReference type="ARBA" id="ARBA00004496"/>
    </source>
</evidence>
<keyword evidence="3 13" id="KW-0808">Transferase</keyword>
<keyword evidence="15" id="KW-0436">Ligase</keyword>
<evidence type="ECO:0000259" key="14">
    <source>
        <dbReference type="PROSITE" id="PS50980"/>
    </source>
</evidence>
<dbReference type="GO" id="GO:2001295">
    <property type="term" value="P:malonyl-CoA biosynthetic process"/>
    <property type="evidence" value="ECO:0007669"/>
    <property type="project" value="UniProtKB-UniRule"/>
</dbReference>
<keyword evidence="11 13" id="KW-0275">Fatty acid biosynthesis</keyword>
<comment type="function">
    <text evidence="12 13">Component of the acetyl coenzyme A carboxylase (ACC) complex. Biotin carboxylase (BC) catalyzes the carboxylation of biotin on its carrier protein (BCCP) and then the CO(2) group is transferred by the transcarboxylase to acetyl-CoA to form malonyl-CoA.</text>
</comment>
<comment type="similarity">
    <text evidence="13">Belongs to the AccD/PCCB family.</text>
</comment>
<evidence type="ECO:0000256" key="9">
    <source>
        <dbReference type="ARBA" id="ARBA00022840"/>
    </source>
</evidence>
<dbReference type="Pfam" id="PF01039">
    <property type="entry name" value="Carboxyl_trans"/>
    <property type="match status" value="1"/>
</dbReference>
<keyword evidence="13" id="KW-0963">Cytoplasm</keyword>
<evidence type="ECO:0000256" key="8">
    <source>
        <dbReference type="ARBA" id="ARBA00022833"/>
    </source>
</evidence>
<protein>
    <recommendedName>
        <fullName evidence="13">Acetyl-coenzyme A carboxylase carboxyl transferase subunit beta</fullName>
        <shortName evidence="13">ACCase subunit beta</shortName>
        <shortName evidence="13">Acetyl-CoA carboxylase carboxyltransferase subunit beta</shortName>
        <ecNumber evidence="13">2.1.3.15</ecNumber>
    </recommendedName>
</protein>
<feature type="binding site" evidence="13">
    <location>
        <position position="21"/>
    </location>
    <ligand>
        <name>Zn(2+)</name>
        <dbReference type="ChEBI" id="CHEBI:29105"/>
    </ligand>
</feature>
<dbReference type="GO" id="GO:0006633">
    <property type="term" value="P:fatty acid biosynthetic process"/>
    <property type="evidence" value="ECO:0007669"/>
    <property type="project" value="UniProtKB-KW"/>
</dbReference>
<evidence type="ECO:0000256" key="12">
    <source>
        <dbReference type="ARBA" id="ARBA00025280"/>
    </source>
</evidence>
<dbReference type="InterPro" id="IPR029045">
    <property type="entry name" value="ClpP/crotonase-like_dom_sf"/>
</dbReference>
<dbReference type="HAMAP" id="MF_01395">
    <property type="entry name" value="AcetylCoA_CT_beta"/>
    <property type="match status" value="1"/>
</dbReference>
<dbReference type="GO" id="GO:0008270">
    <property type="term" value="F:zinc ion binding"/>
    <property type="evidence" value="ECO:0007669"/>
    <property type="project" value="UniProtKB-UniRule"/>
</dbReference>
<dbReference type="InterPro" id="IPR034733">
    <property type="entry name" value="AcCoA_carboxyl_beta"/>
</dbReference>
<comment type="subcellular location">
    <subcellularLocation>
        <location evidence="1 13">Cytoplasm</location>
    </subcellularLocation>
</comment>
<reference evidence="15 16" key="1">
    <citation type="submission" date="2018-08" db="EMBL/GenBank/DDBJ databases">
        <title>Draft genome of candidate division NPL-UPA2 bacterium Unc8 that adapted to ultra-basic serpentinizing groundwater.</title>
        <authorList>
            <person name="Ishii S."/>
            <person name="Suzuki S."/>
            <person name="Nealson K.H."/>
        </authorList>
    </citation>
    <scope>NUCLEOTIDE SEQUENCE [LARGE SCALE GENOMIC DNA]</scope>
    <source>
        <strain evidence="15">Unc8</strain>
    </source>
</reference>
<comment type="subunit">
    <text evidence="13">Acetyl-CoA carboxylase is a heterohexamer composed of biotin carboxyl carrier protein (AccB), biotin carboxylase (AccC) and two subunits each of ACCase subunit alpha (AccA) and ACCase subunit beta (AccD).</text>
</comment>
<evidence type="ECO:0000256" key="4">
    <source>
        <dbReference type="ARBA" id="ARBA00022723"/>
    </source>
</evidence>
<feature type="zinc finger region" description="C4-type" evidence="13">
    <location>
        <begin position="18"/>
        <end position="40"/>
    </location>
</feature>
<evidence type="ECO:0000256" key="11">
    <source>
        <dbReference type="ARBA" id="ARBA00023160"/>
    </source>
</evidence>
<evidence type="ECO:0000256" key="7">
    <source>
        <dbReference type="ARBA" id="ARBA00022832"/>
    </source>
</evidence>
<proteinExistence type="inferred from homology"/>
<evidence type="ECO:0000313" key="16">
    <source>
        <dbReference type="Proteomes" id="UP000266287"/>
    </source>
</evidence>
<dbReference type="EC" id="2.1.3.15" evidence="13"/>
<feature type="binding site" evidence="13">
    <location>
        <position position="40"/>
    </location>
    <ligand>
        <name>Zn(2+)</name>
        <dbReference type="ChEBI" id="CHEBI:29105"/>
    </ligand>
</feature>
<keyword evidence="5 13" id="KW-0547">Nucleotide-binding</keyword>
<dbReference type="InterPro" id="IPR000438">
    <property type="entry name" value="Acetyl_CoA_COase_Trfase_b_su"/>
</dbReference>
<dbReference type="GO" id="GO:0016743">
    <property type="term" value="F:carboxyl- or carbamoyltransferase activity"/>
    <property type="evidence" value="ECO:0007669"/>
    <property type="project" value="UniProtKB-UniRule"/>
</dbReference>
<dbReference type="Pfam" id="PF17848">
    <property type="entry name" value="Zn_ribbon_ACC"/>
    <property type="match status" value="1"/>
</dbReference>
<evidence type="ECO:0000256" key="6">
    <source>
        <dbReference type="ARBA" id="ARBA00022771"/>
    </source>
</evidence>
<evidence type="ECO:0000256" key="2">
    <source>
        <dbReference type="ARBA" id="ARBA00022516"/>
    </source>
</evidence>
<dbReference type="Proteomes" id="UP000266287">
    <property type="component" value="Unassembled WGS sequence"/>
</dbReference>
<keyword evidence="4 13" id="KW-0479">Metal-binding</keyword>